<dbReference type="PIRSF" id="PIRSF000386">
    <property type="entry name" value="tRNA_mtase"/>
    <property type="match status" value="1"/>
</dbReference>
<evidence type="ECO:0000313" key="18">
    <source>
        <dbReference type="EMBL" id="MDQ0204203.1"/>
    </source>
</evidence>
<comment type="similarity">
    <text evidence="3 15 16">Belongs to the RNA methyltransferase TrmD family.</text>
</comment>
<proteinExistence type="inferred from homology"/>
<organism evidence="18 19">
    <name type="scientific">Pectinatus haikarae</name>
    <dbReference type="NCBI Taxonomy" id="349096"/>
    <lineage>
        <taxon>Bacteria</taxon>
        <taxon>Bacillati</taxon>
        <taxon>Bacillota</taxon>
        <taxon>Negativicutes</taxon>
        <taxon>Selenomonadales</taxon>
        <taxon>Selenomonadaceae</taxon>
        <taxon>Pectinatus</taxon>
    </lineage>
</organism>
<reference evidence="18 19" key="1">
    <citation type="submission" date="2023-07" db="EMBL/GenBank/DDBJ databases">
        <title>Genomic Encyclopedia of Type Strains, Phase IV (KMG-IV): sequencing the most valuable type-strain genomes for metagenomic binning, comparative biology and taxonomic classification.</title>
        <authorList>
            <person name="Goeker M."/>
        </authorList>
    </citation>
    <scope>NUCLEOTIDE SEQUENCE [LARGE SCALE GENOMIC DNA]</scope>
    <source>
        <strain evidence="18 19">DSM 16980</strain>
    </source>
</reference>
<evidence type="ECO:0000313" key="19">
    <source>
        <dbReference type="Proteomes" id="UP001239167"/>
    </source>
</evidence>
<accession>A0ABT9Y8N7</accession>
<evidence type="ECO:0000259" key="17">
    <source>
        <dbReference type="Pfam" id="PF01746"/>
    </source>
</evidence>
<evidence type="ECO:0000256" key="13">
    <source>
        <dbReference type="ARBA" id="ARBA00033392"/>
    </source>
</evidence>
<dbReference type="NCBIfam" id="TIGR00088">
    <property type="entry name" value="trmD"/>
    <property type="match status" value="1"/>
</dbReference>
<comment type="subunit">
    <text evidence="4 15 16">Homodimer.</text>
</comment>
<comment type="caution">
    <text evidence="18">The sequence shown here is derived from an EMBL/GenBank/DDBJ whole genome shotgun (WGS) entry which is preliminary data.</text>
</comment>
<evidence type="ECO:0000256" key="1">
    <source>
        <dbReference type="ARBA" id="ARBA00002634"/>
    </source>
</evidence>
<keyword evidence="9 15" id="KW-0808">Transferase</keyword>
<dbReference type="Gene3D" id="3.40.1280.10">
    <property type="match status" value="1"/>
</dbReference>
<dbReference type="PANTHER" id="PTHR46417:SF1">
    <property type="entry name" value="TRNA (GUANINE-N(1)-)-METHYLTRANSFERASE"/>
    <property type="match status" value="1"/>
</dbReference>
<dbReference type="Proteomes" id="UP001239167">
    <property type="component" value="Unassembled WGS sequence"/>
</dbReference>
<comment type="catalytic activity">
    <reaction evidence="14 15 16">
        <text>guanosine(37) in tRNA + S-adenosyl-L-methionine = N(1)-methylguanosine(37) in tRNA + S-adenosyl-L-homocysteine + H(+)</text>
        <dbReference type="Rhea" id="RHEA:36899"/>
        <dbReference type="Rhea" id="RHEA-COMP:10145"/>
        <dbReference type="Rhea" id="RHEA-COMP:10147"/>
        <dbReference type="ChEBI" id="CHEBI:15378"/>
        <dbReference type="ChEBI" id="CHEBI:57856"/>
        <dbReference type="ChEBI" id="CHEBI:59789"/>
        <dbReference type="ChEBI" id="CHEBI:73542"/>
        <dbReference type="ChEBI" id="CHEBI:74269"/>
        <dbReference type="EC" id="2.1.1.228"/>
    </reaction>
</comment>
<keyword evidence="10 15" id="KW-0949">S-adenosyl-L-methionine</keyword>
<comment type="function">
    <text evidence="1 15 16">Specifically methylates guanosine-37 in various tRNAs.</text>
</comment>
<evidence type="ECO:0000256" key="9">
    <source>
        <dbReference type="ARBA" id="ARBA00022679"/>
    </source>
</evidence>
<dbReference type="InterPro" id="IPR029026">
    <property type="entry name" value="tRNA_m1G_MTases_N"/>
</dbReference>
<keyword evidence="11 15" id="KW-0819">tRNA processing</keyword>
<dbReference type="RefSeq" id="WP_196605620.1">
    <property type="nucleotide sequence ID" value="NZ_CP116940.1"/>
</dbReference>
<feature type="binding site" evidence="15">
    <location>
        <begin position="135"/>
        <end position="140"/>
    </location>
    <ligand>
        <name>S-adenosyl-L-methionine</name>
        <dbReference type="ChEBI" id="CHEBI:59789"/>
    </ligand>
</feature>
<dbReference type="HAMAP" id="MF_00605">
    <property type="entry name" value="TrmD"/>
    <property type="match status" value="1"/>
</dbReference>
<dbReference type="SUPFAM" id="SSF75217">
    <property type="entry name" value="alpha/beta knot"/>
    <property type="match status" value="1"/>
</dbReference>
<evidence type="ECO:0000256" key="10">
    <source>
        <dbReference type="ARBA" id="ARBA00022691"/>
    </source>
</evidence>
<evidence type="ECO:0000256" key="8">
    <source>
        <dbReference type="ARBA" id="ARBA00022603"/>
    </source>
</evidence>
<dbReference type="Gene3D" id="1.10.1270.20">
    <property type="entry name" value="tRNA(m1g37)methyltransferase, domain 2"/>
    <property type="match status" value="1"/>
</dbReference>
<keyword evidence="7 15" id="KW-0963">Cytoplasm</keyword>
<dbReference type="CDD" id="cd18080">
    <property type="entry name" value="TrmD-like"/>
    <property type="match status" value="1"/>
</dbReference>
<evidence type="ECO:0000256" key="5">
    <source>
        <dbReference type="ARBA" id="ARBA00012807"/>
    </source>
</evidence>
<evidence type="ECO:0000256" key="2">
    <source>
        <dbReference type="ARBA" id="ARBA00004496"/>
    </source>
</evidence>
<dbReference type="PANTHER" id="PTHR46417">
    <property type="entry name" value="TRNA (GUANINE-N(1)-)-METHYLTRANSFERASE"/>
    <property type="match status" value="1"/>
</dbReference>
<dbReference type="GO" id="GO:0032259">
    <property type="term" value="P:methylation"/>
    <property type="evidence" value="ECO:0007669"/>
    <property type="project" value="UniProtKB-KW"/>
</dbReference>
<dbReference type="GO" id="GO:0052906">
    <property type="term" value="F:tRNA (guanine(37)-N1)-methyltransferase activity"/>
    <property type="evidence" value="ECO:0007669"/>
    <property type="project" value="UniProtKB-EC"/>
</dbReference>
<evidence type="ECO:0000256" key="4">
    <source>
        <dbReference type="ARBA" id="ARBA00011738"/>
    </source>
</evidence>
<evidence type="ECO:0000256" key="3">
    <source>
        <dbReference type="ARBA" id="ARBA00007630"/>
    </source>
</evidence>
<evidence type="ECO:0000256" key="7">
    <source>
        <dbReference type="ARBA" id="ARBA00022490"/>
    </source>
</evidence>
<dbReference type="Pfam" id="PF01746">
    <property type="entry name" value="tRNA_m1G_MT"/>
    <property type="match status" value="1"/>
</dbReference>
<dbReference type="InterPro" id="IPR002649">
    <property type="entry name" value="tRNA_m1G_MeTrfase_TrmD"/>
</dbReference>
<dbReference type="InterPro" id="IPR016009">
    <property type="entry name" value="tRNA_MeTrfase_TRMD/TRM10"/>
</dbReference>
<evidence type="ECO:0000256" key="12">
    <source>
        <dbReference type="ARBA" id="ARBA00029736"/>
    </source>
</evidence>
<evidence type="ECO:0000256" key="6">
    <source>
        <dbReference type="ARBA" id="ARBA00014679"/>
    </source>
</evidence>
<feature type="domain" description="tRNA methyltransferase TRMD/TRM10-type" evidence="17">
    <location>
        <begin position="1"/>
        <end position="227"/>
    </location>
</feature>
<gene>
    <name evidence="15" type="primary">trmD</name>
    <name evidence="18" type="ORF">J2S01_001928</name>
</gene>
<name>A0ABT9Y8N7_9FIRM</name>
<dbReference type="InterPro" id="IPR023148">
    <property type="entry name" value="tRNA_m1G_MeTrfase_C_sf"/>
</dbReference>
<evidence type="ECO:0000256" key="11">
    <source>
        <dbReference type="ARBA" id="ARBA00022694"/>
    </source>
</evidence>
<protein>
    <recommendedName>
        <fullName evidence="6 15">tRNA (guanine-N(1)-)-methyltransferase</fullName>
        <ecNumber evidence="5 15">2.1.1.228</ecNumber>
    </recommendedName>
    <alternativeName>
        <fullName evidence="12 15">M1G-methyltransferase</fullName>
    </alternativeName>
    <alternativeName>
        <fullName evidence="13 15">tRNA [GM37] methyltransferase</fullName>
    </alternativeName>
</protein>
<keyword evidence="8 15" id="KW-0489">Methyltransferase</keyword>
<comment type="subcellular location">
    <subcellularLocation>
        <location evidence="2 15 16">Cytoplasm</location>
    </subcellularLocation>
</comment>
<evidence type="ECO:0000256" key="14">
    <source>
        <dbReference type="ARBA" id="ARBA00047783"/>
    </source>
</evidence>
<evidence type="ECO:0000256" key="16">
    <source>
        <dbReference type="RuleBase" id="RU003464"/>
    </source>
</evidence>
<dbReference type="InterPro" id="IPR029028">
    <property type="entry name" value="Alpha/beta_knot_MTases"/>
</dbReference>
<feature type="binding site" evidence="15">
    <location>
        <position position="115"/>
    </location>
    <ligand>
        <name>S-adenosyl-L-methionine</name>
        <dbReference type="ChEBI" id="CHEBI:59789"/>
    </ligand>
</feature>
<sequence>MKIDIVTLFPEMFHGPFGHSIIKRAADKNIIDIFFTNPRDFTYDKHHQVDDAPFGGGAGMVLKPEPFFRSVANIKNAIPPKFTSRVLLMCPGGQTFSQEKARQLSQYDSLIFICGHYEGFDNRITEKLADEIISIGDYVLTGGELACMVIVDAVSRMLPGVLGSKESASTDSFYNGLLEHPQYTRPREYKKMPVPDILFSGDHSKIALWRKSKALEETFSKRPDLLADYPLTKDEIALLEKMKK</sequence>
<dbReference type="EC" id="2.1.1.228" evidence="5 15"/>
<keyword evidence="19" id="KW-1185">Reference proteome</keyword>
<evidence type="ECO:0000256" key="15">
    <source>
        <dbReference type="HAMAP-Rule" id="MF_00605"/>
    </source>
</evidence>
<dbReference type="EMBL" id="JAUSUE010000013">
    <property type="protein sequence ID" value="MDQ0204203.1"/>
    <property type="molecule type" value="Genomic_DNA"/>
</dbReference>
<dbReference type="NCBIfam" id="NF000648">
    <property type="entry name" value="PRK00026.1"/>
    <property type="match status" value="1"/>
</dbReference>